<dbReference type="Proteomes" id="UP000050525">
    <property type="component" value="Unassembled WGS sequence"/>
</dbReference>
<evidence type="ECO:0000313" key="2">
    <source>
        <dbReference type="Proteomes" id="UP000050525"/>
    </source>
</evidence>
<accession>A0A151MJ89</accession>
<protein>
    <submittedName>
        <fullName evidence="1">Uncharacterized protein</fullName>
    </submittedName>
</protein>
<name>A0A151MJ89_ALLMI</name>
<dbReference type="AlphaFoldDB" id="A0A151MJ89"/>
<dbReference type="EMBL" id="AKHW03006061">
    <property type="protein sequence ID" value="KYO24595.1"/>
    <property type="molecule type" value="Genomic_DNA"/>
</dbReference>
<sequence>MGCTPWETAIVGIYKYRNPQPMATALLAGQRLDVRAQFLLEERLEALERQPGPAGGSEVVAIRPIQCSPRGHQTTLPACYPRGGPQRREASWRSYRLIAIHGTRGTDQEKRCSTRNFSMEEDRTRSGGPFHRQSLKYFRKEVTVIIPGGG</sequence>
<evidence type="ECO:0000313" key="1">
    <source>
        <dbReference type="EMBL" id="KYO24595.1"/>
    </source>
</evidence>
<keyword evidence="2" id="KW-1185">Reference proteome</keyword>
<gene>
    <name evidence="1" type="ORF">Y1Q_0023275</name>
</gene>
<reference evidence="1 2" key="1">
    <citation type="journal article" date="2012" name="Genome Biol.">
        <title>Sequencing three crocodilian genomes to illuminate the evolution of archosaurs and amniotes.</title>
        <authorList>
            <person name="St John J.A."/>
            <person name="Braun E.L."/>
            <person name="Isberg S.R."/>
            <person name="Miles L.G."/>
            <person name="Chong A.Y."/>
            <person name="Gongora J."/>
            <person name="Dalzell P."/>
            <person name="Moran C."/>
            <person name="Bed'hom B."/>
            <person name="Abzhanov A."/>
            <person name="Burgess S.C."/>
            <person name="Cooksey A.M."/>
            <person name="Castoe T.A."/>
            <person name="Crawford N.G."/>
            <person name="Densmore L.D."/>
            <person name="Drew J.C."/>
            <person name="Edwards S.V."/>
            <person name="Faircloth B.C."/>
            <person name="Fujita M.K."/>
            <person name="Greenwold M.J."/>
            <person name="Hoffmann F.G."/>
            <person name="Howard J.M."/>
            <person name="Iguchi T."/>
            <person name="Janes D.E."/>
            <person name="Khan S.Y."/>
            <person name="Kohno S."/>
            <person name="de Koning A.J."/>
            <person name="Lance S.L."/>
            <person name="McCarthy F.M."/>
            <person name="McCormack J.E."/>
            <person name="Merchant M.E."/>
            <person name="Peterson D.G."/>
            <person name="Pollock D.D."/>
            <person name="Pourmand N."/>
            <person name="Raney B.J."/>
            <person name="Roessler K.A."/>
            <person name="Sanford J.R."/>
            <person name="Sawyer R.H."/>
            <person name="Schmidt C.J."/>
            <person name="Triplett E.W."/>
            <person name="Tuberville T.D."/>
            <person name="Venegas-Anaya M."/>
            <person name="Howard J.T."/>
            <person name="Jarvis E.D."/>
            <person name="Guillette L.J.Jr."/>
            <person name="Glenn T.C."/>
            <person name="Green R.E."/>
            <person name="Ray D.A."/>
        </authorList>
    </citation>
    <scope>NUCLEOTIDE SEQUENCE [LARGE SCALE GENOMIC DNA]</scope>
    <source>
        <strain evidence="1">KSC_2009_1</strain>
    </source>
</reference>
<comment type="caution">
    <text evidence="1">The sequence shown here is derived from an EMBL/GenBank/DDBJ whole genome shotgun (WGS) entry which is preliminary data.</text>
</comment>
<organism evidence="1 2">
    <name type="scientific">Alligator mississippiensis</name>
    <name type="common">American alligator</name>
    <dbReference type="NCBI Taxonomy" id="8496"/>
    <lineage>
        <taxon>Eukaryota</taxon>
        <taxon>Metazoa</taxon>
        <taxon>Chordata</taxon>
        <taxon>Craniata</taxon>
        <taxon>Vertebrata</taxon>
        <taxon>Euteleostomi</taxon>
        <taxon>Archelosauria</taxon>
        <taxon>Archosauria</taxon>
        <taxon>Crocodylia</taxon>
        <taxon>Alligatoridae</taxon>
        <taxon>Alligatorinae</taxon>
        <taxon>Alligator</taxon>
    </lineage>
</organism>
<proteinExistence type="predicted"/>